<dbReference type="PANTHER" id="PTHR44757">
    <property type="entry name" value="DIGUANYLATE CYCLASE DGCP"/>
    <property type="match status" value="1"/>
</dbReference>
<dbReference type="Gene3D" id="3.40.50.2300">
    <property type="match status" value="1"/>
</dbReference>
<dbReference type="SMART" id="SM00052">
    <property type="entry name" value="EAL"/>
    <property type="match status" value="1"/>
</dbReference>
<dbReference type="NCBIfam" id="TIGR00254">
    <property type="entry name" value="GGDEF"/>
    <property type="match status" value="1"/>
</dbReference>
<evidence type="ECO:0000256" key="1">
    <source>
        <dbReference type="PROSITE-ProRule" id="PRU00169"/>
    </source>
</evidence>
<gene>
    <name evidence="6" type="primary">gmr_3</name>
    <name evidence="5" type="ORF">Lgra_3322</name>
    <name evidence="6" type="ORF">NCTC12388_02095</name>
</gene>
<dbReference type="InterPro" id="IPR035965">
    <property type="entry name" value="PAS-like_dom_sf"/>
</dbReference>
<dbReference type="InterPro" id="IPR000160">
    <property type="entry name" value="GGDEF_dom"/>
</dbReference>
<dbReference type="SUPFAM" id="SSF55073">
    <property type="entry name" value="Nucleotide cyclase"/>
    <property type="match status" value="1"/>
</dbReference>
<dbReference type="PROSITE" id="PS50110">
    <property type="entry name" value="RESPONSE_REGULATORY"/>
    <property type="match status" value="1"/>
</dbReference>
<dbReference type="PANTHER" id="PTHR44757:SF2">
    <property type="entry name" value="BIOFILM ARCHITECTURE MAINTENANCE PROTEIN MBAA"/>
    <property type="match status" value="1"/>
</dbReference>
<dbReference type="RefSeq" id="WP_058500281.1">
    <property type="nucleotide sequence ID" value="NZ_CAAAHW010000005.1"/>
</dbReference>
<proteinExistence type="predicted"/>
<dbReference type="InterPro" id="IPR052155">
    <property type="entry name" value="Biofilm_reg_signaling"/>
</dbReference>
<dbReference type="Proteomes" id="UP000054691">
    <property type="component" value="Unassembled WGS sequence"/>
</dbReference>
<dbReference type="InterPro" id="IPR011006">
    <property type="entry name" value="CheY-like_superfamily"/>
</dbReference>
<dbReference type="SUPFAM" id="SSF52172">
    <property type="entry name" value="CheY-like"/>
    <property type="match status" value="1"/>
</dbReference>
<feature type="domain" description="EAL" evidence="3">
    <location>
        <begin position="492"/>
        <end position="744"/>
    </location>
</feature>
<protein>
    <submittedName>
        <fullName evidence="5">GGDEF domain-containing sensory box protein</fullName>
    </submittedName>
    <submittedName>
        <fullName evidence="6">Sensory box protein, GGDEF family protein, LssE</fullName>
        <ecNumber evidence="6">3.1.4.52</ecNumber>
    </submittedName>
</protein>
<dbReference type="Pfam" id="PF00563">
    <property type="entry name" value="EAL"/>
    <property type="match status" value="1"/>
</dbReference>
<dbReference type="CDD" id="cd01948">
    <property type="entry name" value="EAL"/>
    <property type="match status" value="1"/>
</dbReference>
<evidence type="ECO:0000313" key="7">
    <source>
        <dbReference type="Proteomes" id="UP000054691"/>
    </source>
</evidence>
<dbReference type="AlphaFoldDB" id="A0A378JDD7"/>
<feature type="domain" description="Response regulatory" evidence="2">
    <location>
        <begin position="10"/>
        <end position="162"/>
    </location>
</feature>
<dbReference type="InterPro" id="IPR029787">
    <property type="entry name" value="Nucleotide_cyclase"/>
</dbReference>
<dbReference type="Pfam" id="PF00072">
    <property type="entry name" value="Response_reg"/>
    <property type="match status" value="1"/>
</dbReference>
<keyword evidence="7" id="KW-1185">Reference proteome</keyword>
<organism evidence="6 8">
    <name type="scientific">Legionella gratiana</name>
    <dbReference type="NCBI Taxonomy" id="45066"/>
    <lineage>
        <taxon>Bacteria</taxon>
        <taxon>Pseudomonadati</taxon>
        <taxon>Pseudomonadota</taxon>
        <taxon>Gammaproteobacteria</taxon>
        <taxon>Legionellales</taxon>
        <taxon>Legionellaceae</taxon>
        <taxon>Legionella</taxon>
    </lineage>
</organism>
<dbReference type="Pfam" id="PF00990">
    <property type="entry name" value="GGDEF"/>
    <property type="match status" value="1"/>
</dbReference>
<keyword evidence="6" id="KW-0378">Hydrolase</keyword>
<dbReference type="GO" id="GO:0071111">
    <property type="term" value="F:cyclic-guanylate-specific phosphodiesterase activity"/>
    <property type="evidence" value="ECO:0007669"/>
    <property type="project" value="UniProtKB-EC"/>
</dbReference>
<dbReference type="InterPro" id="IPR001633">
    <property type="entry name" value="EAL_dom"/>
</dbReference>
<dbReference type="STRING" id="45066.Lgra_3322"/>
<evidence type="ECO:0000259" key="3">
    <source>
        <dbReference type="PROSITE" id="PS50883"/>
    </source>
</evidence>
<reference evidence="6 8" key="2">
    <citation type="submission" date="2018-06" db="EMBL/GenBank/DDBJ databases">
        <authorList>
            <consortium name="Pathogen Informatics"/>
            <person name="Doyle S."/>
        </authorList>
    </citation>
    <scope>NUCLEOTIDE SEQUENCE [LARGE SCALE GENOMIC DNA]</scope>
    <source>
        <strain evidence="6 8">NCTC12388</strain>
    </source>
</reference>
<dbReference type="OrthoDB" id="9804951at2"/>
<evidence type="ECO:0000313" key="8">
    <source>
        <dbReference type="Proteomes" id="UP000254476"/>
    </source>
</evidence>
<dbReference type="EC" id="3.1.4.52" evidence="6"/>
<dbReference type="InterPro" id="IPR001789">
    <property type="entry name" value="Sig_transdc_resp-reg_receiver"/>
</dbReference>
<accession>A0A378JDD7</accession>
<reference evidence="5 7" key="1">
    <citation type="submission" date="2015-11" db="EMBL/GenBank/DDBJ databases">
        <title>Genomic analysis of 38 Legionella species identifies large and diverse effector repertoires.</title>
        <authorList>
            <person name="Burstein D."/>
            <person name="Amaro F."/>
            <person name="Zusman T."/>
            <person name="Lifshitz Z."/>
            <person name="Cohen O."/>
            <person name="Gilbert J.A."/>
            <person name="Pupko T."/>
            <person name="Shuman H.A."/>
            <person name="Segal G."/>
        </authorList>
    </citation>
    <scope>NUCLEOTIDE SEQUENCE [LARGE SCALE GENOMIC DNA]</scope>
    <source>
        <strain evidence="5 7">Lyon 8420412</strain>
    </source>
</reference>
<dbReference type="CDD" id="cd01949">
    <property type="entry name" value="GGDEF"/>
    <property type="match status" value="1"/>
</dbReference>
<sequence length="747" mass="86257">MAVNKNDPIRVLIIDDMPEIHQSLLKILSKKQAENDELSKLEKELFESPEPKKEMGEALVSFQIFSAMQGQEGLEKIKEGIARGKPYALAFIDVRMPPGWDGIETIKRVWEVDPTIQIVICTAYSDYSWEQIIAEFGEKDNLLILKKPFDAIAIRQIASALSKKWQLTHETRENMSLLERRISERTQSLQASLSVTRGTLESSADAILVFSHDYNIIDYNQNLIKFWKLPSELLEQKKVEPILEFISKQLQEEEHFMNFVRITKDKIKKTHKTINLTTRTHQVFELIQQEYKMGEHDIGHIFSFRDITSRALMEAKIRYQATHDPLTKLANRILLYDRIEYAISQAKREGTFFAVLYFDLNHFKLINDSLGHNAGDALLIDIAKRLQSRLRKTDTIARIGGDEFVMVVTLLKTMEHIKQFVKAILKQFDAPFIIQGHEVFMSTSVGVALYPEDGNNPEELLANADIAMYTAKEIGGNRSNFYNRKLKIRQKNWELQFDFHKALKNKEFFLTYQPQFQLNTKKLHAIEALVRWNHPKKGLLLPTDFIEAAEETGFIIPLGNWILKEACVQNKKWQDMGLSKIAVAVNMGTKQLRQPELPKMVKRILDETGLEAKYLEIELTENALINLVQNKHIMELKKLGVKLTLDDFGSGYSSLNYLRRFEVDRLKIDKSFIDKINIDHRDEQIIQAIISMGEALGFQVVAEGVETESQILFLQSKNCEDVQGFYFSKPLMHHEIETLLAKKTPRK</sequence>
<evidence type="ECO:0000259" key="4">
    <source>
        <dbReference type="PROSITE" id="PS50887"/>
    </source>
</evidence>
<dbReference type="Gene3D" id="3.20.20.450">
    <property type="entry name" value="EAL domain"/>
    <property type="match status" value="1"/>
</dbReference>
<evidence type="ECO:0000259" key="2">
    <source>
        <dbReference type="PROSITE" id="PS50110"/>
    </source>
</evidence>
<name>A0A378JDD7_9GAMM</name>
<dbReference type="Gene3D" id="3.30.450.20">
    <property type="entry name" value="PAS domain"/>
    <property type="match status" value="1"/>
</dbReference>
<dbReference type="SUPFAM" id="SSF141868">
    <property type="entry name" value="EAL domain-like"/>
    <property type="match status" value="1"/>
</dbReference>
<dbReference type="PROSITE" id="PS50887">
    <property type="entry name" value="GGDEF"/>
    <property type="match status" value="1"/>
</dbReference>
<feature type="modified residue" description="4-aspartylphosphate" evidence="1">
    <location>
        <position position="93"/>
    </location>
</feature>
<evidence type="ECO:0000313" key="6">
    <source>
        <dbReference type="EMBL" id="STX45366.1"/>
    </source>
</evidence>
<dbReference type="GO" id="GO:0000160">
    <property type="term" value="P:phosphorelay signal transduction system"/>
    <property type="evidence" value="ECO:0007669"/>
    <property type="project" value="InterPro"/>
</dbReference>
<dbReference type="Gene3D" id="3.30.70.270">
    <property type="match status" value="1"/>
</dbReference>
<dbReference type="SMART" id="SM00267">
    <property type="entry name" value="GGDEF"/>
    <property type="match status" value="1"/>
</dbReference>
<dbReference type="Proteomes" id="UP000254476">
    <property type="component" value="Unassembled WGS sequence"/>
</dbReference>
<dbReference type="EMBL" id="UGOB01000001">
    <property type="protein sequence ID" value="STX45366.1"/>
    <property type="molecule type" value="Genomic_DNA"/>
</dbReference>
<dbReference type="EMBL" id="LNYE01000029">
    <property type="protein sequence ID" value="KTD06545.1"/>
    <property type="molecule type" value="Genomic_DNA"/>
</dbReference>
<dbReference type="SUPFAM" id="SSF55785">
    <property type="entry name" value="PYP-like sensor domain (PAS domain)"/>
    <property type="match status" value="1"/>
</dbReference>
<dbReference type="PROSITE" id="PS50883">
    <property type="entry name" value="EAL"/>
    <property type="match status" value="1"/>
</dbReference>
<evidence type="ECO:0000313" key="5">
    <source>
        <dbReference type="EMBL" id="KTD06545.1"/>
    </source>
</evidence>
<dbReference type="InterPro" id="IPR043128">
    <property type="entry name" value="Rev_trsase/Diguanyl_cyclase"/>
</dbReference>
<dbReference type="InterPro" id="IPR035919">
    <property type="entry name" value="EAL_sf"/>
</dbReference>
<feature type="domain" description="GGDEF" evidence="4">
    <location>
        <begin position="351"/>
        <end position="484"/>
    </location>
</feature>
<keyword evidence="1" id="KW-0597">Phosphoprotein</keyword>